<gene>
    <name evidence="9" type="ORF">TSAR_013245</name>
</gene>
<keyword evidence="5 8" id="KW-0472">Membrane</keyword>
<evidence type="ECO:0000256" key="8">
    <source>
        <dbReference type="SAM" id="Phobius"/>
    </source>
</evidence>
<evidence type="ECO:0000256" key="6">
    <source>
        <dbReference type="ARBA" id="ARBA00023170"/>
    </source>
</evidence>
<keyword evidence="7" id="KW-0325">Glycoprotein</keyword>
<feature type="transmembrane region" description="Helical" evidence="8">
    <location>
        <begin position="2389"/>
        <end position="2406"/>
    </location>
</feature>
<comment type="caution">
    <text evidence="9">The sequence shown here is derived from an EMBL/GenBank/DDBJ whole genome shotgun (WGS) entry which is preliminary data.</text>
</comment>
<evidence type="ECO:0000256" key="7">
    <source>
        <dbReference type="ARBA" id="ARBA00023180"/>
    </source>
</evidence>
<feature type="transmembrane region" description="Helical" evidence="8">
    <location>
        <begin position="1921"/>
        <end position="1942"/>
    </location>
</feature>
<feature type="transmembrane region" description="Helical" evidence="8">
    <location>
        <begin position="3038"/>
        <end position="3059"/>
    </location>
</feature>
<dbReference type="GO" id="GO:0005886">
    <property type="term" value="C:plasma membrane"/>
    <property type="evidence" value="ECO:0007669"/>
    <property type="project" value="UniProtKB-SubCell"/>
</dbReference>
<feature type="transmembrane region" description="Helical" evidence="8">
    <location>
        <begin position="719"/>
        <end position="740"/>
    </location>
</feature>
<evidence type="ECO:0000256" key="1">
    <source>
        <dbReference type="ARBA" id="ARBA00004651"/>
    </source>
</evidence>
<evidence type="ECO:0000313" key="10">
    <source>
        <dbReference type="Proteomes" id="UP000215335"/>
    </source>
</evidence>
<feature type="transmembrane region" description="Helical" evidence="8">
    <location>
        <begin position="3234"/>
        <end position="3255"/>
    </location>
</feature>
<reference evidence="9 10" key="1">
    <citation type="journal article" date="2017" name="Curr. Biol.">
        <title>The Evolution of Venom by Co-option of Single-Copy Genes.</title>
        <authorList>
            <person name="Martinson E.O."/>
            <person name="Mrinalini"/>
            <person name="Kelkar Y.D."/>
            <person name="Chang C.H."/>
            <person name="Werren J.H."/>
        </authorList>
    </citation>
    <scope>NUCLEOTIDE SEQUENCE [LARGE SCALE GENOMIC DNA]</scope>
    <source>
        <strain evidence="9 10">Alberta</strain>
        <tissue evidence="9">Whole body</tissue>
    </source>
</reference>
<comment type="subcellular location">
    <subcellularLocation>
        <location evidence="1">Cell membrane</location>
        <topology evidence="1">Multi-pass membrane protein</topology>
    </subcellularLocation>
</comment>
<feature type="transmembrane region" description="Helical" evidence="8">
    <location>
        <begin position="468"/>
        <end position="486"/>
    </location>
</feature>
<protein>
    <submittedName>
        <fullName evidence="9">Uncharacterized protein</fullName>
    </submittedName>
</protein>
<keyword evidence="3 8" id="KW-0812">Transmembrane</keyword>
<feature type="transmembrane region" description="Helical" evidence="8">
    <location>
        <begin position="1724"/>
        <end position="1745"/>
    </location>
</feature>
<evidence type="ECO:0000256" key="5">
    <source>
        <dbReference type="ARBA" id="ARBA00023136"/>
    </source>
</evidence>
<feature type="transmembrane region" description="Helical" evidence="8">
    <location>
        <begin position="493"/>
        <end position="510"/>
    </location>
</feature>
<feature type="transmembrane region" description="Helical" evidence="8">
    <location>
        <begin position="1665"/>
        <end position="1684"/>
    </location>
</feature>
<dbReference type="Proteomes" id="UP000215335">
    <property type="component" value="Unassembled WGS sequence"/>
</dbReference>
<keyword evidence="10" id="KW-1185">Reference proteome</keyword>
<feature type="transmembrane region" description="Helical" evidence="8">
    <location>
        <begin position="2335"/>
        <end position="2355"/>
    </location>
</feature>
<dbReference type="EMBL" id="NNAY01000278">
    <property type="protein sequence ID" value="OXU29541.1"/>
    <property type="molecule type" value="Genomic_DNA"/>
</dbReference>
<dbReference type="PANTHER" id="PTHR42643">
    <property type="entry name" value="IONOTROPIC RECEPTOR 20A-RELATED"/>
    <property type="match status" value="1"/>
</dbReference>
<feature type="transmembrane region" description="Helical" evidence="8">
    <location>
        <begin position="1128"/>
        <end position="1146"/>
    </location>
</feature>
<keyword evidence="2" id="KW-1003">Cell membrane</keyword>
<evidence type="ECO:0000313" key="9">
    <source>
        <dbReference type="EMBL" id="OXU29541.1"/>
    </source>
</evidence>
<feature type="transmembrane region" description="Helical" evidence="8">
    <location>
        <begin position="1696"/>
        <end position="1712"/>
    </location>
</feature>
<feature type="transmembrane region" description="Helical" evidence="8">
    <location>
        <begin position="2586"/>
        <end position="2612"/>
    </location>
</feature>
<evidence type="ECO:0000256" key="3">
    <source>
        <dbReference type="ARBA" id="ARBA00022692"/>
    </source>
</evidence>
<keyword evidence="6" id="KW-0675">Receptor</keyword>
<name>A0A232FFK2_9HYME</name>
<sequence length="3308" mass="383152">MSRAFSSTRLSFQSSRPAQLKARIKAAQLSNVCRLQQRVRDGLEKPCSRSDVEMLRFSREKVRKERDSSWDALRCFELLCACGNFLFNTPSDNPTAPFNVSHKILVVSASKIMNLKNLFSSVFYPTVLVISVQCQLDSLNHLRDCLVRDSTLRIIIVQWNENPKTNHRPYEIDRFILDLQKELLTIVMDANLEHNGEYDPLTTLPFLYITILEISEKYSLRKLMLETESVLFHSNLIVQKNLVIVYHASKVQNKLMKPNIIRLHTKYLDVPIKVIEIFKNAKKSATLQKSQNTLAVLMHSYDHLEKSYTLTDIFKIQNVFEARKNLQGQTLTMTFFPTANINARLNSDRCYDPETLAGPEGLILKHIAKANHFRWRILAGQTTIQNIKQKVNKSCAVSDLLRPLTRYQADVMGNFDYIPYMVNIKTMTLRPNLKQYNYLGKIYIRRSEPLVAIIPVFHGNEIKLSENVRVLLVATIVIAFVLRIAVRLMKFDFQFWNIETILYAIFGMIIDTRKTINWAEKMILASILLLSVIYSVGIIDKLLDIQLELNQPLDINTLQELDKYKLTLMTQNYTRDFLMEAENPFILSLAKNAITTIYEKSNRDCIENLIFKSYKNLTCSQHQSIAEDTIRTSISKTGEAKVQILKEYFIMEWLTMFARPGFVHTKRFYNVVQRLTEAGLIERWYSTEIVRTKEEKRFAVESKVKTSNELHDRQGFKQVLAVAFFGYILAFLILLGEMIFSRVKLKIKFMVFKSKCIIILGKRVLKKLFTQILSFFKKYIQIIKTAVDKFIRLANFNWLDHLKKCILRDRMWTLIAFTWSRRNKLQANDVSQIFLDLQKNFSMILIDVDIGVDILDEYQQHSSMLVISALQMRKDHNTKSLVREFSHVTSYVAPQKITRYLIVVYNSRNDSNELIKSTLISWRKLHRDIPIKVLGIFEHVRNIDKLLNNKSTPTALMHDYDRHTKSHIITELSEINFLFDRTQENLQNKVLRMVLEPNPPNLDAQLTADGCYDSQTLVGPQGLILKEIAKTNNFKWKILSLSDGFVKKAKKKLKNSCYVENTLKSVYIEEVDVIGNFHYMPYAAKLSRPSKFAMHFSIIGKNYIRRSEPIVAIVPIVYENRIKLSENVLLYLLTTLVLVAVLKITAKSMKFNMKFWKVRNILYAIFGMNVAIAKIKKAEKIILGCILILSVIYSIEIMDQLLDVQLELNKPLKITLMDLEKLGFSVMTSDYNKELLLDSQNPTVNSLAGNAITSSLYKINMDCIDNIVFKAYKNLTCVHYKPMAESIVRENIVMNTGNAKIEILDEYLLVQWLAIFTRPSFIHGKQFERTVQYLTEAGLIDMWYKYEMVQSKEKKTSILQTKTNDVNKLSKSQGIHQLLAVVIVGNDLQKHIPAIILDPDVVDGDRYVKLLEFSYIHISIVEIKENYNLNALQRKLKSAVYLGWGGRVEKNLIIAYHSQNIPNKFIKTALIWLFDKCLDASIKVIEIYNVKKVTTLYNYESESTVLMHNYDYSKKSHSAIDIFTIRNIFDTRKNLHNQTLTMTLAPSANLNAQLNSDGCYDPETLAGPHGLILKHIAKTSNFRWRILRVYIDAPKNETINKSCSVWESLSPLVAYKSDVMGNFKHFPHMMKLFEDIDNFLGVIHVRHSEPLMAVIPIFYKTWTMALSNNFLSLFVSTIIIVIILKITTRLMKLDSRLWNIETMLYAIFGMGIETGKATNATERMILTCVLLLSMIYSVGIVDQLLDIKMELNQPLEINTLQELEKYNLTLMTVDFNRRFLLKSQDPAVISLAKNAITTYSTASDEDCIENLVRKSYKNLTCIRYQSDAERVVRMSIIKHGEANVQILKEHISMQWLMIYVRATFVHTERFEKVVQYLNEAGLIDKWYKTEVILKPDEKSHVLESKVDAESEKNNAQELKNILAIAIIGFVVSFVILLGELIFSRIKLKNKPAALKNKKVFKFRQGNVRKSFSIICSFFKKTDKTFKVLRELLTNFVQCQFNWLNHLKKCMIRDRMFTVIAFMWGQSNKRQAHEVSQIFSDWQNNVSMIIVNKDVGYDVSDNYLQYTSNLIIPILQIEENCSRLSLQKQFSSVTGYTVYHQITRYFIIAYHSQNVRNQLIKSALIEWHKRRQDVPLKVLEIFKIVPNANALRKSESTSTVLMHSFDYYRRVYTISRFSKISSIFRTTRSRLRNQVLTMALTPNPPLLKVKLNSAGCYDPQTLAGPEGLILKHIAESNNFTWRIMKEYDFTPKFAAESNPKCSLSHDTLTYLISNKVDIIGNFNHIPILQNLEQLTNDSTTVIKFKILGKSYMRRSDPLVAIIPILHRNRMKLSDNFLTLLIVTLIIVIVLRITAKLMKFDIQFWNTKNILYAIFGMNIAIKISANNAEKIILACILFLSMIYSVGIIDQMLDIQLELNQPLEINTLEKLNEYGISLMTDKYYKYLLMESHNPAVISLAQNAITTFDYKIREECINNLLLKSYKNLTCLQYQSKAESVVRNSILIHGETNVKVLKEYLVLQWTAILAKPTFSYVKRFEQVVQYLTEAGLVDKWYKTETLSKEEKATVNQKLENDLVNKFYTSEGFRQLLTIAIIGYLSAFAILLGEICISRLGWKFNPRSRMDIIYIFNYFRKINTQLFRHVWMLTNFVQCQFNWSDHLKKCMIRDRMFTVILFIWGQSNKRQAHEVSQIFSDWQNNVSMIIVNKDLGFDVSDNYLQYTSNLIISILQIKENYSVRNVQREFSGATSYAAPQKVTIYFIIVYHSPNISNEMIKSTLIRWHKLHKDAPLKVLEIIENVRNTNTLRNSKSISTALMHSYDYYTKLYNITEFSKIHSIFDLSQVNLQNKVLTMVLKPNPPNLDAQLNSDGCYDSQTLVGPQGLILKQIAESSNFQWKILKESYQFFRQARKTPNQSCSVYDSFSNLVGNRIDVMGNFEYMPYLLNFEKMNSSITAVQLKYLGKSYMRRSEPLVAIVPILYGNGIQLSENFLTLSISTLVIVIIIRITVKLMKFNDEVWNIKNILYAIFGMDIAISNANITESIILTCILFLSVIYSVGIIDELVDIQLELNQPLEMNTLVKLQEYNISLMTDNYYKYLLLESHNPAVISLAENAITTFDYKIREDCINNLLLKSYKNLTCMQYQSKAESVVRNSILIHGEAKVKILKEYLVMHWATIFTRPKFLYVKRFEQVVQYLTEAGLVDKWYKTEMIRSKEEKKTIVESNDLGNNPGTSQGFRQLLTVAIFGYILAFIILIGEIIASRFGRKFSFSVFLNNMKTKVFHLVCKQINLGFKRTSSQIFRIKNGLISGMNNS</sequence>
<dbReference type="InterPro" id="IPR052192">
    <property type="entry name" value="Insect_Ionotropic_Sensory_Rcpt"/>
</dbReference>
<evidence type="ECO:0000256" key="4">
    <source>
        <dbReference type="ARBA" id="ARBA00022989"/>
    </source>
</evidence>
<feature type="transmembrane region" description="Helical" evidence="8">
    <location>
        <begin position="1181"/>
        <end position="1202"/>
    </location>
</feature>
<feature type="transmembrane region" description="Helical" evidence="8">
    <location>
        <begin position="2985"/>
        <end position="3003"/>
    </location>
</feature>
<evidence type="ECO:0000256" key="2">
    <source>
        <dbReference type="ARBA" id="ARBA00022475"/>
    </source>
</evidence>
<keyword evidence="4 8" id="KW-1133">Transmembrane helix</keyword>
<proteinExistence type="predicted"/>
<accession>A0A232FFK2</accession>
<organism evidence="9 10">
    <name type="scientific">Trichomalopsis sarcophagae</name>
    <dbReference type="NCBI Taxonomy" id="543379"/>
    <lineage>
        <taxon>Eukaryota</taxon>
        <taxon>Metazoa</taxon>
        <taxon>Ecdysozoa</taxon>
        <taxon>Arthropoda</taxon>
        <taxon>Hexapoda</taxon>
        <taxon>Insecta</taxon>
        <taxon>Pterygota</taxon>
        <taxon>Neoptera</taxon>
        <taxon>Endopterygota</taxon>
        <taxon>Hymenoptera</taxon>
        <taxon>Apocrita</taxon>
        <taxon>Proctotrupomorpha</taxon>
        <taxon>Chalcidoidea</taxon>
        <taxon>Pteromalidae</taxon>
        <taxon>Pteromalinae</taxon>
        <taxon>Trichomalopsis</taxon>
    </lineage>
</organism>
<dbReference type="PANTHER" id="PTHR42643:SF24">
    <property type="entry name" value="IONOTROPIC RECEPTOR 60A"/>
    <property type="match status" value="1"/>
</dbReference>
<feature type="transmembrane region" description="Helical" evidence="8">
    <location>
        <begin position="522"/>
        <end position="543"/>
    </location>
</feature>